<dbReference type="CDD" id="cd20742">
    <property type="entry name" value="FIX_vWA-like"/>
    <property type="match status" value="1"/>
</dbReference>
<dbReference type="InterPro" id="IPR059100">
    <property type="entry name" value="TSP3_bac"/>
</dbReference>
<dbReference type="SUPFAM" id="SSF103647">
    <property type="entry name" value="TSP type-3 repeat"/>
    <property type="match status" value="1"/>
</dbReference>
<dbReference type="InterPro" id="IPR053180">
    <property type="entry name" value="Ca-binding_acidic-repeat"/>
</dbReference>
<evidence type="ECO:0000256" key="4">
    <source>
        <dbReference type="ARBA" id="ARBA00022837"/>
    </source>
</evidence>
<sequence length="527" mass="56688">MATGKHRRHSQQHQNPNDAVAHALDGLCELRVKPRATWYAISAVIVVIALVLGVTVAALRGSNSEEPAMSHAPESPVTTSSVTDPLKDSDNDGLKDGEETRLGTDPHKADTDQDGLKDGEETRLGTDPRKADTDQDGLTDGFEVDDTGTDPLKADTDGDGVDDAEELDAGSDPHIKDSDGDGLDDFEEIQTYGTDPLSRDTDADGYNDAFEVTYRAVKELDPLFEDVEVSKLTYAKDFAKGAFAGDAMPVDSVAWLAGNILVAGAGLIPGIGKFIAHAADLRDFLVSAIHGDWVTAAFTAVGIIGFAGDAASIPERVSAFSTTYPALAASAGTLIARIPKLPKPVRENASKGVYKQWDYLVKEGATPESLLRLMKGGRVNLDKLAGYRQRPGHVATPAVEFMKDGRAGEDYLKLMLVKKRLVRKNIEPSTQVVLRTSECVEVCNRAVRRVDVFADGIAHESKVGPVVLTESIRRQVESDAYLIETGQIKGATWHFFPSAVSNQLGPSEPLLELLESKGIKYSIALPR</sequence>
<keyword evidence="6" id="KW-0812">Transmembrane</keyword>
<dbReference type="PANTHER" id="PTHR37467">
    <property type="entry name" value="EXPORTED CALCIUM-BINDING GLYCOPROTEIN-RELATED"/>
    <property type="match status" value="1"/>
</dbReference>
<dbReference type="GO" id="GO:0005509">
    <property type="term" value="F:calcium ion binding"/>
    <property type="evidence" value="ECO:0007669"/>
    <property type="project" value="InterPro"/>
</dbReference>
<keyword evidence="3" id="KW-0732">Signal</keyword>
<dbReference type="Pfam" id="PF18884">
    <property type="entry name" value="TSP3_bac"/>
    <property type="match status" value="6"/>
</dbReference>
<feature type="compositionally biased region" description="Acidic residues" evidence="5">
    <location>
        <begin position="134"/>
        <end position="148"/>
    </location>
</feature>
<feature type="compositionally biased region" description="Basic and acidic residues" evidence="5">
    <location>
        <begin position="85"/>
        <end position="133"/>
    </location>
</feature>
<keyword evidence="6" id="KW-0472">Membrane</keyword>
<evidence type="ECO:0000313" key="8">
    <source>
        <dbReference type="Proteomes" id="UP000318080"/>
    </source>
</evidence>
<protein>
    <submittedName>
        <fullName evidence="7">Uncharacterized protein</fullName>
    </submittedName>
</protein>
<dbReference type="Gene3D" id="4.10.1080.10">
    <property type="entry name" value="TSP type-3 repeat"/>
    <property type="match status" value="1"/>
</dbReference>
<feature type="region of interest" description="Disordered" evidence="5">
    <location>
        <begin position="64"/>
        <end position="187"/>
    </location>
</feature>
<comment type="caution">
    <text evidence="7">The sequence shown here is derived from an EMBL/GenBank/DDBJ whole genome shotgun (WGS) entry which is preliminary data.</text>
</comment>
<comment type="subcellular location">
    <subcellularLocation>
        <location evidence="1">Secreted</location>
    </subcellularLocation>
</comment>
<dbReference type="Proteomes" id="UP000318080">
    <property type="component" value="Unassembled WGS sequence"/>
</dbReference>
<evidence type="ECO:0000256" key="2">
    <source>
        <dbReference type="ARBA" id="ARBA00022525"/>
    </source>
</evidence>
<dbReference type="AlphaFoldDB" id="A0A540R632"/>
<name>A0A540R632_9CORY</name>
<keyword evidence="6" id="KW-1133">Transmembrane helix</keyword>
<dbReference type="EMBL" id="VHIR01000011">
    <property type="protein sequence ID" value="TQE43166.1"/>
    <property type="molecule type" value="Genomic_DNA"/>
</dbReference>
<keyword evidence="8" id="KW-1185">Reference proteome</keyword>
<accession>A0A540R632</accession>
<dbReference type="InterPro" id="IPR028974">
    <property type="entry name" value="TSP_type-3_rpt"/>
</dbReference>
<reference evidence="7 8" key="1">
    <citation type="submission" date="2019-06" db="EMBL/GenBank/DDBJ databases">
        <title>Draft genome of C. phoceense Strain 272.</title>
        <authorList>
            <person name="Pacheco L.G.C."/>
            <person name="Barberis C.M."/>
            <person name="Almuzara M.N."/>
            <person name="Traglia G.M."/>
            <person name="Santos C.S."/>
            <person name="Rocha D.J.P.G."/>
            <person name="Aguiar E.R.G.R."/>
            <person name="Vay C.A."/>
        </authorList>
    </citation>
    <scope>NUCLEOTIDE SEQUENCE [LARGE SCALE GENOMIC DNA]</scope>
    <source>
        <strain evidence="7 8">272</strain>
    </source>
</reference>
<dbReference type="RefSeq" id="WP_141629020.1">
    <property type="nucleotide sequence ID" value="NZ_VHIR01000011.1"/>
</dbReference>
<feature type="transmembrane region" description="Helical" evidence="6">
    <location>
        <begin position="38"/>
        <end position="59"/>
    </location>
</feature>
<gene>
    <name evidence="7" type="ORF">EJK80_08300</name>
</gene>
<evidence type="ECO:0000256" key="3">
    <source>
        <dbReference type="ARBA" id="ARBA00022729"/>
    </source>
</evidence>
<evidence type="ECO:0000256" key="6">
    <source>
        <dbReference type="SAM" id="Phobius"/>
    </source>
</evidence>
<dbReference type="PANTHER" id="PTHR37467:SF1">
    <property type="entry name" value="EXPORTED CALCIUM-BINDING GLYCOPROTEIN"/>
    <property type="match status" value="1"/>
</dbReference>
<organism evidence="7 8">
    <name type="scientific">Corynebacterium phoceense</name>
    <dbReference type="NCBI Taxonomy" id="1686286"/>
    <lineage>
        <taxon>Bacteria</taxon>
        <taxon>Bacillati</taxon>
        <taxon>Actinomycetota</taxon>
        <taxon>Actinomycetes</taxon>
        <taxon>Mycobacteriales</taxon>
        <taxon>Corynebacteriaceae</taxon>
        <taxon>Corynebacterium</taxon>
    </lineage>
</organism>
<keyword evidence="2" id="KW-0964">Secreted</keyword>
<dbReference type="STRING" id="1686286.GCA_900092335_01637"/>
<evidence type="ECO:0000256" key="5">
    <source>
        <dbReference type="SAM" id="MobiDB-lite"/>
    </source>
</evidence>
<keyword evidence="4" id="KW-0106">Calcium</keyword>
<evidence type="ECO:0000313" key="7">
    <source>
        <dbReference type="EMBL" id="TQE43166.1"/>
    </source>
</evidence>
<proteinExistence type="predicted"/>
<evidence type="ECO:0000256" key="1">
    <source>
        <dbReference type="ARBA" id="ARBA00004613"/>
    </source>
</evidence>
<feature type="compositionally biased region" description="Acidic residues" evidence="5">
    <location>
        <begin position="157"/>
        <end position="169"/>
    </location>
</feature>